<reference evidence="2 3" key="1">
    <citation type="submission" date="2018-06" db="EMBL/GenBank/DDBJ databases">
        <authorList>
            <consortium name="Pathogen Informatics"/>
            <person name="Doyle S."/>
        </authorList>
    </citation>
    <scope>NUCLEOTIDE SEQUENCE [LARGE SCALE GENOMIC DNA]</scope>
    <source>
        <strain evidence="2 3">NCTC10359</strain>
    </source>
</reference>
<sequence>MIGDDEKPTQIQQEQEKQQDSTTTQNEPTPIAKDEQKRVYAVREKYLSEYTLEVGDDPLILPASVMAMNGKCKAYNQYGDLLNISNEQCLYMLAEKGRIPQRRDTYSRTGDSQANDVYSEYRENEFNEQKNEKQTQPQKTTQGITTTEEYIFTDKSNTEPIFN</sequence>
<gene>
    <name evidence="2" type="ORF">NCTC10359_01943</name>
</gene>
<dbReference type="AlphaFoldDB" id="A0A378TUF4"/>
<evidence type="ECO:0000313" key="3">
    <source>
        <dbReference type="Proteomes" id="UP000254437"/>
    </source>
</evidence>
<accession>A0A378TUF4</accession>
<feature type="compositionally biased region" description="Polar residues" evidence="1">
    <location>
        <begin position="135"/>
        <end position="163"/>
    </location>
</feature>
<organism evidence="2 3">
    <name type="scientific">Moraxella lacunata</name>
    <dbReference type="NCBI Taxonomy" id="477"/>
    <lineage>
        <taxon>Bacteria</taxon>
        <taxon>Pseudomonadati</taxon>
        <taxon>Pseudomonadota</taxon>
        <taxon>Gammaproteobacteria</taxon>
        <taxon>Moraxellales</taxon>
        <taxon>Moraxellaceae</taxon>
        <taxon>Moraxella</taxon>
    </lineage>
</organism>
<dbReference type="RefSeq" id="WP_115007804.1">
    <property type="nucleotide sequence ID" value="NZ_UGQU01000003.1"/>
</dbReference>
<protein>
    <submittedName>
        <fullName evidence="2">Uncharacterized protein</fullName>
    </submittedName>
</protein>
<feature type="compositionally biased region" description="Basic and acidic residues" evidence="1">
    <location>
        <begin position="122"/>
        <end position="133"/>
    </location>
</feature>
<feature type="compositionally biased region" description="Basic and acidic residues" evidence="1">
    <location>
        <begin position="1"/>
        <end position="19"/>
    </location>
</feature>
<proteinExistence type="predicted"/>
<feature type="region of interest" description="Disordered" evidence="1">
    <location>
        <begin position="122"/>
        <end position="163"/>
    </location>
</feature>
<evidence type="ECO:0000313" key="2">
    <source>
        <dbReference type="EMBL" id="STZ63512.1"/>
    </source>
</evidence>
<dbReference type="EMBL" id="UGQU01000003">
    <property type="protein sequence ID" value="STZ63512.1"/>
    <property type="molecule type" value="Genomic_DNA"/>
</dbReference>
<name>A0A378TUF4_MORLA</name>
<dbReference type="Proteomes" id="UP000254437">
    <property type="component" value="Unassembled WGS sequence"/>
</dbReference>
<evidence type="ECO:0000256" key="1">
    <source>
        <dbReference type="SAM" id="MobiDB-lite"/>
    </source>
</evidence>
<feature type="region of interest" description="Disordered" evidence="1">
    <location>
        <begin position="1"/>
        <end position="36"/>
    </location>
</feature>